<feature type="transmembrane region" description="Helical" evidence="1">
    <location>
        <begin position="20"/>
        <end position="39"/>
    </location>
</feature>
<dbReference type="Proteomes" id="UP000276133">
    <property type="component" value="Unassembled WGS sequence"/>
</dbReference>
<gene>
    <name evidence="2" type="ORF">BpHYR1_051068</name>
</gene>
<dbReference type="EMBL" id="REGN01005005">
    <property type="protein sequence ID" value="RNA15235.1"/>
    <property type="molecule type" value="Genomic_DNA"/>
</dbReference>
<sequence>SKFYNEPNFGKLKQIKANSLKIYVILIFLSLKIEIFCFFKMNLKSKSFIKNFTYSLLILLKVIKIFTVKNGDLSIIALSSNHFLCSLLFSKVNLLLIDKYFSLSVFSEAHLEFKSLDSSFRAASSDSKPQFFHFAHQS</sequence>
<keyword evidence="1" id="KW-0812">Transmembrane</keyword>
<evidence type="ECO:0000313" key="3">
    <source>
        <dbReference type="Proteomes" id="UP000276133"/>
    </source>
</evidence>
<name>A0A3M7QW86_BRAPC</name>
<organism evidence="2 3">
    <name type="scientific">Brachionus plicatilis</name>
    <name type="common">Marine rotifer</name>
    <name type="synonym">Brachionus muelleri</name>
    <dbReference type="NCBI Taxonomy" id="10195"/>
    <lineage>
        <taxon>Eukaryota</taxon>
        <taxon>Metazoa</taxon>
        <taxon>Spiralia</taxon>
        <taxon>Gnathifera</taxon>
        <taxon>Rotifera</taxon>
        <taxon>Eurotatoria</taxon>
        <taxon>Monogononta</taxon>
        <taxon>Pseudotrocha</taxon>
        <taxon>Ploima</taxon>
        <taxon>Brachionidae</taxon>
        <taxon>Brachionus</taxon>
    </lineage>
</organism>
<dbReference type="AlphaFoldDB" id="A0A3M7QW86"/>
<evidence type="ECO:0000313" key="2">
    <source>
        <dbReference type="EMBL" id="RNA15235.1"/>
    </source>
</evidence>
<reference evidence="2 3" key="1">
    <citation type="journal article" date="2018" name="Sci. Rep.">
        <title>Genomic signatures of local adaptation to the degree of environmental predictability in rotifers.</title>
        <authorList>
            <person name="Franch-Gras L."/>
            <person name="Hahn C."/>
            <person name="Garcia-Roger E.M."/>
            <person name="Carmona M.J."/>
            <person name="Serra M."/>
            <person name="Gomez A."/>
        </authorList>
    </citation>
    <scope>NUCLEOTIDE SEQUENCE [LARGE SCALE GENOMIC DNA]</scope>
    <source>
        <strain evidence="2">HYR1</strain>
    </source>
</reference>
<keyword evidence="3" id="KW-1185">Reference proteome</keyword>
<accession>A0A3M7QW86</accession>
<comment type="caution">
    <text evidence="2">The sequence shown here is derived from an EMBL/GenBank/DDBJ whole genome shotgun (WGS) entry which is preliminary data.</text>
</comment>
<proteinExistence type="predicted"/>
<keyword evidence="1" id="KW-1133">Transmembrane helix</keyword>
<protein>
    <submittedName>
        <fullName evidence="2">Uncharacterized protein</fullName>
    </submittedName>
</protein>
<evidence type="ECO:0000256" key="1">
    <source>
        <dbReference type="SAM" id="Phobius"/>
    </source>
</evidence>
<feature type="non-terminal residue" evidence="2">
    <location>
        <position position="1"/>
    </location>
</feature>
<keyword evidence="1" id="KW-0472">Membrane</keyword>